<organism evidence="1 2">
    <name type="scientific">Corchorus capsularis</name>
    <name type="common">Jute</name>
    <dbReference type="NCBI Taxonomy" id="210143"/>
    <lineage>
        <taxon>Eukaryota</taxon>
        <taxon>Viridiplantae</taxon>
        <taxon>Streptophyta</taxon>
        <taxon>Embryophyta</taxon>
        <taxon>Tracheophyta</taxon>
        <taxon>Spermatophyta</taxon>
        <taxon>Magnoliopsida</taxon>
        <taxon>eudicotyledons</taxon>
        <taxon>Gunneridae</taxon>
        <taxon>Pentapetalae</taxon>
        <taxon>rosids</taxon>
        <taxon>malvids</taxon>
        <taxon>Malvales</taxon>
        <taxon>Malvaceae</taxon>
        <taxon>Grewioideae</taxon>
        <taxon>Apeibeae</taxon>
        <taxon>Corchorus</taxon>
    </lineage>
</organism>
<name>A0A1R3G466_COCAP</name>
<dbReference type="EMBL" id="AWWV01015391">
    <property type="protein sequence ID" value="OMO52871.1"/>
    <property type="molecule type" value="Genomic_DNA"/>
</dbReference>
<sequence length="22" mass="2602">MAARLLLKDFMKMQKTIQKHVA</sequence>
<comment type="caution">
    <text evidence="1">The sequence shown here is derived from an EMBL/GenBank/DDBJ whole genome shotgun (WGS) entry which is preliminary data.</text>
</comment>
<gene>
    <name evidence="1" type="ORF">CCACVL1_29054</name>
</gene>
<reference evidence="1 2" key="1">
    <citation type="submission" date="2013-09" db="EMBL/GenBank/DDBJ databases">
        <title>Corchorus capsularis genome sequencing.</title>
        <authorList>
            <person name="Alam M."/>
            <person name="Haque M.S."/>
            <person name="Islam M.S."/>
            <person name="Emdad E.M."/>
            <person name="Islam M.M."/>
            <person name="Ahmed B."/>
            <person name="Halim A."/>
            <person name="Hossen Q.M.M."/>
            <person name="Hossain M.Z."/>
            <person name="Ahmed R."/>
            <person name="Khan M.M."/>
            <person name="Islam R."/>
            <person name="Rashid M.M."/>
            <person name="Khan S.A."/>
            <person name="Rahman M.S."/>
            <person name="Alam M."/>
        </authorList>
    </citation>
    <scope>NUCLEOTIDE SEQUENCE [LARGE SCALE GENOMIC DNA]</scope>
    <source>
        <strain evidence="2">cv. CVL-1</strain>
        <tissue evidence="1">Whole seedling</tissue>
    </source>
</reference>
<keyword evidence="2" id="KW-1185">Reference proteome</keyword>
<dbReference type="AlphaFoldDB" id="A0A1R3G466"/>
<evidence type="ECO:0000313" key="2">
    <source>
        <dbReference type="Proteomes" id="UP000188268"/>
    </source>
</evidence>
<dbReference type="Proteomes" id="UP000188268">
    <property type="component" value="Unassembled WGS sequence"/>
</dbReference>
<evidence type="ECO:0000313" key="1">
    <source>
        <dbReference type="EMBL" id="OMO52871.1"/>
    </source>
</evidence>
<proteinExistence type="predicted"/>
<dbReference type="Gramene" id="OMO52871">
    <property type="protein sequence ID" value="OMO52871"/>
    <property type="gene ID" value="CCACVL1_29054"/>
</dbReference>
<accession>A0A1R3G466</accession>
<protein>
    <submittedName>
        <fullName evidence="1">Uncharacterized protein</fullName>
    </submittedName>
</protein>